<keyword evidence="1" id="KW-0489">Methyltransferase</keyword>
<dbReference type="AlphaFoldDB" id="A0A0P1G2D7"/>
<organism evidence="1 2">
    <name type="scientific">Tritonibacter multivorans</name>
    <dbReference type="NCBI Taxonomy" id="928856"/>
    <lineage>
        <taxon>Bacteria</taxon>
        <taxon>Pseudomonadati</taxon>
        <taxon>Pseudomonadota</taxon>
        <taxon>Alphaproteobacteria</taxon>
        <taxon>Rhodobacterales</taxon>
        <taxon>Paracoccaceae</taxon>
        <taxon>Tritonibacter</taxon>
    </lineage>
</organism>
<dbReference type="GO" id="GO:0032259">
    <property type="term" value="P:methylation"/>
    <property type="evidence" value="ECO:0007669"/>
    <property type="project" value="UniProtKB-KW"/>
</dbReference>
<dbReference type="Proteomes" id="UP000052022">
    <property type="component" value="Unassembled WGS sequence"/>
</dbReference>
<gene>
    <name evidence="1" type="primary">tylE</name>
    <name evidence="1" type="ORF">TRM7557_00645</name>
</gene>
<dbReference type="InterPro" id="IPR029063">
    <property type="entry name" value="SAM-dependent_MTases_sf"/>
</dbReference>
<name>A0A0P1G2D7_9RHOB</name>
<dbReference type="RefSeq" id="WP_058288764.1">
    <property type="nucleotide sequence ID" value="NZ_CYSD01000012.1"/>
</dbReference>
<accession>A0A0P1G2D7</accession>
<proteinExistence type="predicted"/>
<reference evidence="1 2" key="1">
    <citation type="submission" date="2015-09" db="EMBL/GenBank/DDBJ databases">
        <authorList>
            <consortium name="Swine Surveillance"/>
        </authorList>
    </citation>
    <scope>NUCLEOTIDE SEQUENCE [LARGE SCALE GENOMIC DNA]</scope>
    <source>
        <strain evidence="1 2">CECT 7557</strain>
    </source>
</reference>
<evidence type="ECO:0000313" key="2">
    <source>
        <dbReference type="Proteomes" id="UP000052022"/>
    </source>
</evidence>
<dbReference type="EC" id="2.1.1.102" evidence="1"/>
<dbReference type="EMBL" id="CYSD01000012">
    <property type="protein sequence ID" value="CUH75965.1"/>
    <property type="molecule type" value="Genomic_DNA"/>
</dbReference>
<evidence type="ECO:0000313" key="1">
    <source>
        <dbReference type="EMBL" id="CUH75965.1"/>
    </source>
</evidence>
<dbReference type="OrthoDB" id="9816424at2"/>
<dbReference type="SUPFAM" id="SSF53335">
    <property type="entry name" value="S-adenosyl-L-methionine-dependent methyltransferases"/>
    <property type="match status" value="1"/>
</dbReference>
<dbReference type="Gene3D" id="3.40.50.150">
    <property type="entry name" value="Vaccinia Virus protein VP39"/>
    <property type="match status" value="1"/>
</dbReference>
<dbReference type="STRING" id="928856.SAMN04488049_103137"/>
<protein>
    <submittedName>
        <fullName evidence="1">Demethylmacrocin O-methyltransferase</fullName>
        <ecNumber evidence="1">2.1.1.102</ecNumber>
    </submittedName>
</protein>
<sequence length="237" mass="26557">MIGKYRFHGDDVAADIREKYNFDGDLLNIFANNQGPVVHKWHHYIPLYDQYFSKFRGSNFKFLEIGVSKGGSLQIWREYFGPDATIMGIDIDPDCAQFDGQAGMVRIGSQDDPDFLNKVVDEMGGVDVVLDDGSHVMNHIRTSFHTLFPRLSLPGLYMIEDLHTAYWEDWGGGLDTPGNFFAMVSDLVTDLHGWTHKAPPRVASTNGQVTGVHIHDSIAVIDKGPKHKPTHSRVGSR</sequence>
<keyword evidence="1" id="KW-0808">Transferase</keyword>
<dbReference type="GO" id="GO:0030770">
    <property type="term" value="F:demethylmacrocin O-methyltransferase activity"/>
    <property type="evidence" value="ECO:0007669"/>
    <property type="project" value="UniProtKB-EC"/>
</dbReference>
<keyword evidence="2" id="KW-1185">Reference proteome</keyword>